<dbReference type="PANTHER" id="PTHR23080">
    <property type="entry name" value="THAP DOMAIN PROTEIN"/>
    <property type="match status" value="1"/>
</dbReference>
<dbReference type="Pfam" id="PF05485">
    <property type="entry name" value="THAP"/>
    <property type="match status" value="1"/>
</dbReference>
<evidence type="ECO:0000256" key="5">
    <source>
        <dbReference type="ARBA" id="ARBA00023125"/>
    </source>
</evidence>
<dbReference type="Gene3D" id="6.20.210.20">
    <property type="entry name" value="THAP domain"/>
    <property type="match status" value="1"/>
</dbReference>
<evidence type="ECO:0000256" key="6">
    <source>
        <dbReference type="PROSITE-ProRule" id="PRU00309"/>
    </source>
</evidence>
<keyword evidence="4" id="KW-0862">Zinc</keyword>
<feature type="domain" description="THAP-type" evidence="8">
    <location>
        <begin position="1"/>
        <end position="85"/>
    </location>
</feature>
<sequence>MAAYHCCVPFCNNDSRYDKSLSFHSIPNNPNRKKEWLIKIKRDEGPLFKVKPHTKVCSAHFLSADFTRSLTGMRCLTKTATPSVFNWTKDTPSRKPPHNRTVEQTRSKKRKLEDGTPETDQDDFHSLQSADEIMTPTMEFHDYIQPEPMSEESKLAKAEEHIAFLENKLSQLSMERFGLERFSSDPKMIQFYTGFMSYNILIHVFHLLQPSAEKMTRWTQIQRQRSGQSNSINTDMTSRKESMPLIDQFFMFLVKLRLGLFQQDLGVRFGVSQSTVSRIIITWANFLYFQLGSLPIWPSRDQIDMHMPECFKAMYPKTRVVLDCTELKIQTPSAMSLNSEFYSFYKGTNTFKGLIGISPMGSVTFVSSLFAGSISDKEITKQSGIIPLLEAGDSVMADKGFLISDLVSTRGATLNIPPFLSKRDQFTKEEVEETQEIARVRIHVERAIRRIKEYHIFDAPLPIALAGSALQIWTVCCLLTLFRGPLF</sequence>
<dbReference type="Pfam" id="PF13359">
    <property type="entry name" value="DDE_Tnp_4"/>
    <property type="match status" value="1"/>
</dbReference>
<dbReference type="EMBL" id="JAIWYP010000007">
    <property type="protein sequence ID" value="KAH3800459.1"/>
    <property type="molecule type" value="Genomic_DNA"/>
</dbReference>
<feature type="compositionally biased region" description="Basic and acidic residues" evidence="7">
    <location>
        <begin position="100"/>
        <end position="114"/>
    </location>
</feature>
<evidence type="ECO:0000256" key="4">
    <source>
        <dbReference type="ARBA" id="ARBA00022833"/>
    </source>
</evidence>
<dbReference type="PANTHER" id="PTHR23080:SF133">
    <property type="entry name" value="SI:CH211-262I1.5-RELATED"/>
    <property type="match status" value="1"/>
</dbReference>
<dbReference type="OrthoDB" id="6087056at2759"/>
<dbReference type="InterPro" id="IPR038441">
    <property type="entry name" value="THAP_Znf_sf"/>
</dbReference>
<keyword evidence="10" id="KW-1185">Reference proteome</keyword>
<dbReference type="PROSITE" id="PS50950">
    <property type="entry name" value="ZF_THAP"/>
    <property type="match status" value="1"/>
</dbReference>
<reference evidence="9" key="2">
    <citation type="submission" date="2020-11" db="EMBL/GenBank/DDBJ databases">
        <authorList>
            <person name="McCartney M.A."/>
            <person name="Auch B."/>
            <person name="Kono T."/>
            <person name="Mallez S."/>
            <person name="Becker A."/>
            <person name="Gohl D.M."/>
            <person name="Silverstein K.A.T."/>
            <person name="Koren S."/>
            <person name="Bechman K.B."/>
            <person name="Herman A."/>
            <person name="Abrahante J.E."/>
            <person name="Garbe J."/>
        </authorList>
    </citation>
    <scope>NUCLEOTIDE SEQUENCE</scope>
    <source>
        <strain evidence="9">Duluth1</strain>
        <tissue evidence="9">Whole animal</tissue>
    </source>
</reference>
<comment type="cofactor">
    <cofactor evidence="1">
        <name>a divalent metal cation</name>
        <dbReference type="ChEBI" id="CHEBI:60240"/>
    </cofactor>
</comment>
<evidence type="ECO:0000256" key="7">
    <source>
        <dbReference type="SAM" id="MobiDB-lite"/>
    </source>
</evidence>
<evidence type="ECO:0000256" key="3">
    <source>
        <dbReference type="ARBA" id="ARBA00022771"/>
    </source>
</evidence>
<gene>
    <name evidence="9" type="ORF">DPMN_154092</name>
</gene>
<comment type="caution">
    <text evidence="9">The sequence shown here is derived from an EMBL/GenBank/DDBJ whole genome shotgun (WGS) entry which is preliminary data.</text>
</comment>
<proteinExistence type="predicted"/>
<organism evidence="9 10">
    <name type="scientific">Dreissena polymorpha</name>
    <name type="common">Zebra mussel</name>
    <name type="synonym">Mytilus polymorpha</name>
    <dbReference type="NCBI Taxonomy" id="45954"/>
    <lineage>
        <taxon>Eukaryota</taxon>
        <taxon>Metazoa</taxon>
        <taxon>Spiralia</taxon>
        <taxon>Lophotrochozoa</taxon>
        <taxon>Mollusca</taxon>
        <taxon>Bivalvia</taxon>
        <taxon>Autobranchia</taxon>
        <taxon>Heteroconchia</taxon>
        <taxon>Euheterodonta</taxon>
        <taxon>Imparidentia</taxon>
        <taxon>Neoheterodontei</taxon>
        <taxon>Myida</taxon>
        <taxon>Dreissenoidea</taxon>
        <taxon>Dreissenidae</taxon>
        <taxon>Dreissena</taxon>
    </lineage>
</organism>
<protein>
    <recommendedName>
        <fullName evidence="8">THAP-type domain-containing protein</fullName>
    </recommendedName>
</protein>
<dbReference type="SUPFAM" id="SSF57716">
    <property type="entry name" value="Glucocorticoid receptor-like (DNA-binding domain)"/>
    <property type="match status" value="1"/>
</dbReference>
<keyword evidence="5 6" id="KW-0238">DNA-binding</keyword>
<reference evidence="9" key="1">
    <citation type="journal article" date="2019" name="bioRxiv">
        <title>The Genome of the Zebra Mussel, Dreissena polymorpha: A Resource for Invasive Species Research.</title>
        <authorList>
            <person name="McCartney M.A."/>
            <person name="Auch B."/>
            <person name="Kono T."/>
            <person name="Mallez S."/>
            <person name="Zhang Y."/>
            <person name="Obille A."/>
            <person name="Becker A."/>
            <person name="Abrahante J.E."/>
            <person name="Garbe J."/>
            <person name="Badalamenti J.P."/>
            <person name="Herman A."/>
            <person name="Mangelson H."/>
            <person name="Liachko I."/>
            <person name="Sullivan S."/>
            <person name="Sone E.D."/>
            <person name="Koren S."/>
            <person name="Silverstein K.A.T."/>
            <person name="Beckman K.B."/>
            <person name="Gohl D.M."/>
        </authorList>
    </citation>
    <scope>NUCLEOTIDE SEQUENCE</scope>
    <source>
        <strain evidence="9">Duluth1</strain>
        <tissue evidence="9">Whole animal</tissue>
    </source>
</reference>
<dbReference type="InterPro" id="IPR027805">
    <property type="entry name" value="Transposase_HTH_dom"/>
</dbReference>
<dbReference type="Pfam" id="PF13613">
    <property type="entry name" value="HTH_Tnp_4"/>
    <property type="match status" value="1"/>
</dbReference>
<evidence type="ECO:0000256" key="1">
    <source>
        <dbReference type="ARBA" id="ARBA00001968"/>
    </source>
</evidence>
<evidence type="ECO:0000313" key="10">
    <source>
        <dbReference type="Proteomes" id="UP000828390"/>
    </source>
</evidence>
<dbReference type="InterPro" id="IPR006612">
    <property type="entry name" value="THAP_Znf"/>
</dbReference>
<dbReference type="GO" id="GO:0003677">
    <property type="term" value="F:DNA binding"/>
    <property type="evidence" value="ECO:0007669"/>
    <property type="project" value="UniProtKB-UniRule"/>
</dbReference>
<evidence type="ECO:0000256" key="2">
    <source>
        <dbReference type="ARBA" id="ARBA00022723"/>
    </source>
</evidence>
<feature type="region of interest" description="Disordered" evidence="7">
    <location>
        <begin position="87"/>
        <end position="123"/>
    </location>
</feature>
<evidence type="ECO:0000313" key="9">
    <source>
        <dbReference type="EMBL" id="KAH3800459.1"/>
    </source>
</evidence>
<dbReference type="InterPro" id="IPR027806">
    <property type="entry name" value="HARBI1_dom"/>
</dbReference>
<accession>A0A9D4FMS2</accession>
<keyword evidence="3 6" id="KW-0863">Zinc-finger</keyword>
<dbReference type="Proteomes" id="UP000828390">
    <property type="component" value="Unassembled WGS sequence"/>
</dbReference>
<name>A0A9D4FMS2_DREPO</name>
<evidence type="ECO:0000259" key="8">
    <source>
        <dbReference type="PROSITE" id="PS50950"/>
    </source>
</evidence>
<keyword evidence="2" id="KW-0479">Metal-binding</keyword>
<dbReference type="SMART" id="SM00980">
    <property type="entry name" value="THAP"/>
    <property type="match status" value="1"/>
</dbReference>
<dbReference type="AlphaFoldDB" id="A0A9D4FMS2"/>
<dbReference type="GO" id="GO:0008270">
    <property type="term" value="F:zinc ion binding"/>
    <property type="evidence" value="ECO:0007669"/>
    <property type="project" value="UniProtKB-KW"/>
</dbReference>